<dbReference type="SMART" id="SM00343">
    <property type="entry name" value="ZnF_C2HC"/>
    <property type="match status" value="1"/>
</dbReference>
<dbReference type="GO" id="GO:0004190">
    <property type="term" value="F:aspartic-type endopeptidase activity"/>
    <property type="evidence" value="ECO:0007669"/>
    <property type="project" value="UniProtKB-KW"/>
</dbReference>
<dbReference type="PROSITE" id="PS50158">
    <property type="entry name" value="ZF_CCHC"/>
    <property type="match status" value="1"/>
</dbReference>
<dbReference type="GO" id="GO:0008270">
    <property type="term" value="F:zinc ion binding"/>
    <property type="evidence" value="ECO:0007669"/>
    <property type="project" value="UniProtKB-KW"/>
</dbReference>
<dbReference type="InterPro" id="IPR001878">
    <property type="entry name" value="Znf_CCHC"/>
</dbReference>
<dbReference type="GO" id="GO:0003676">
    <property type="term" value="F:nucleic acid binding"/>
    <property type="evidence" value="ECO:0007669"/>
    <property type="project" value="InterPro"/>
</dbReference>
<dbReference type="Pfam" id="PF22936">
    <property type="entry name" value="Pol_BBD"/>
    <property type="match status" value="1"/>
</dbReference>
<dbReference type="Pfam" id="PF00665">
    <property type="entry name" value="rve"/>
    <property type="match status" value="1"/>
</dbReference>
<keyword evidence="2" id="KW-0863">Zinc-finger</keyword>
<keyword evidence="3" id="KW-0175">Coiled coil</keyword>
<sequence length="1384" mass="156866">MGSNYIEWSKTIKIYLRSVAKDDHLTEEPPNGPTRKLWMQDDARLFLQMKNSINSDIVGLLSHCEFVKELMDYLDFLYSGKGNVSRMYDVWNAFHCPEKGAKSLTAYFMDFKKAQREQMAVMSFLSGLPSEFETTKSQILSGSDIGSLQEVFSRVLRTENVSSSQHTNVLVAKGENAENARRVTNRGGNRAFENRGNDSSTIVCFYCHEAGHTKKNCRKLQNRNRRIQTVNVATSDTATFSDSSNKIVTMTAEEFSKYSQYQDALKASTPVSALAESGKTCLVSSSNKWIIDSGATDHMTGNHKTFSTFRTHSAPPVTVADGSTYEIKGSGTVKPTSSITLSSVLNLPNLAFNLISDLMTKRTFVKDMYLMGSIFLTKWVPSTSCVCVSTASPVEAHCRLGHPSLPVLKKLCPQFDTLHSLDCESCHFAKHHRSSLGPRLNKRAESLFELVHNDVWGSCPVTSQTGFRYFVTFVDDFSRMTWIYFMKNRSEVFSHFCAFSAEIKTQYDVSVKILRSDNGKEYVSNSFQNYMSHNGILHQTSCVDTPSQNGVAERKNRHLLETARALMFQMKCVFLGYSRLQKGYRCFSPDLNKYLVSTDVVFSKDTSFFSSPTSSASEEDEEWLVYQVVNSRPTVGQSSVVDSDASLAHSSPVVNIPPAPAKPPIVQVYSRRPVTTDTCPAPAPSSSDPSSDLDLPISLRKGKRHCKSIYSIANFVSYDHLSSSSSVLVASIDSISVPKTVTEALNHPGWKNAMLEEICALEDNHTWQLVDLPQGKKVVGCKWGLCVAKLNSVRLFISIAASQQWMIHQLDIKNAFLHGDLEEEVYLEQPPGFVAQGEYGKVCRLKKALYGLKQSPRAWFGKFSKEIQAFGMNKSEKDHSVFYKKSAAGIILLVVYVDDIVITGNDHAGISDLKTFMHSKFHTKDLGELKYFLGIEVSRSKKGMFFSQRKYVLDLLKETGKIEAKPCTTPMVPNVQLMPDDEDPFYNPERYRRVVGKLNYLTVTRPDIAYAVSVVSQFTSAPTIKHWAALEQILCYLKKAPGLGYCVFFGGNLVAWKSKKQSVVSRSSAESEYRAMAQATCEIIWIHQLLCEVGMKCTMPTKLWCDNQAALHIAANPVYHERTKHIEVDCHFIREKIEENLVSTGYVKTGEQLGDIFYKSSKWNSKHLLLLRVELMAFYTVTWETRNLLYNERLRKLYTESLYKLAEQLERRTKCQSLKEELKRVNDEHLSKEDEHRKAIEMLQQNHAIKVGDLENQIRCLLLQIAANEATINHLHKDSAAHKTHIQALMNRLEQVQFDVESKYRQEIQDLKDCLMVEQEERNVLTKKLQNWKRNVMLISRTKLVEQQRDLASNRHVDTLKQKIMKLRKENEVLKRKAHDAKEG</sequence>
<dbReference type="InterPro" id="IPR036397">
    <property type="entry name" value="RNaseH_sf"/>
</dbReference>
<dbReference type="InterPro" id="IPR054722">
    <property type="entry name" value="PolX-like_BBD"/>
</dbReference>
<dbReference type="Proteomes" id="UP000288805">
    <property type="component" value="Unassembled WGS sequence"/>
</dbReference>
<dbReference type="Pfam" id="PF13976">
    <property type="entry name" value="gag_pre-integrs"/>
    <property type="match status" value="1"/>
</dbReference>
<dbReference type="SUPFAM" id="SSF57756">
    <property type="entry name" value="Retrovirus zinc finger-like domains"/>
    <property type="match status" value="1"/>
</dbReference>
<dbReference type="InterPro" id="IPR001584">
    <property type="entry name" value="Integrase_cat-core"/>
</dbReference>
<dbReference type="InterPro" id="IPR013103">
    <property type="entry name" value="RVT_2"/>
</dbReference>
<comment type="caution">
    <text evidence="7">The sequence shown here is derived from an EMBL/GenBank/DDBJ whole genome shotgun (WGS) entry which is preliminary data.</text>
</comment>
<accession>A0A438JFL3</accession>
<dbReference type="PANTHER" id="PTHR11439:SF467">
    <property type="entry name" value="INTEGRASE CATALYTIC DOMAIN-CONTAINING PROTEIN"/>
    <property type="match status" value="1"/>
</dbReference>
<keyword evidence="1" id="KW-0378">Hydrolase</keyword>
<feature type="domain" description="Integrase catalytic" evidence="6">
    <location>
        <begin position="434"/>
        <end position="620"/>
    </location>
</feature>
<dbReference type="Gene3D" id="4.10.60.10">
    <property type="entry name" value="Zinc finger, CCHC-type"/>
    <property type="match status" value="1"/>
</dbReference>
<dbReference type="InterPro" id="IPR036875">
    <property type="entry name" value="Znf_CCHC_sf"/>
</dbReference>
<feature type="coiled-coil region" evidence="3">
    <location>
        <begin position="1215"/>
        <end position="1246"/>
    </location>
</feature>
<keyword evidence="2" id="KW-0479">Metal-binding</keyword>
<dbReference type="Pfam" id="PF07727">
    <property type="entry name" value="RVT_2"/>
    <property type="match status" value="1"/>
</dbReference>
<evidence type="ECO:0000259" key="6">
    <source>
        <dbReference type="PROSITE" id="PS50994"/>
    </source>
</evidence>
<dbReference type="EMBL" id="QGNW01000044">
    <property type="protein sequence ID" value="RVX07744.1"/>
    <property type="molecule type" value="Genomic_DNA"/>
</dbReference>
<keyword evidence="1" id="KW-0064">Aspartyl protease</keyword>
<dbReference type="CDD" id="cd09272">
    <property type="entry name" value="RNase_HI_RT_Ty1"/>
    <property type="match status" value="1"/>
</dbReference>
<dbReference type="InterPro" id="IPR012337">
    <property type="entry name" value="RNaseH-like_sf"/>
</dbReference>
<feature type="region of interest" description="Disordered" evidence="4">
    <location>
        <begin position="675"/>
        <end position="694"/>
    </location>
</feature>
<name>A0A438JFL3_VITVI</name>
<evidence type="ECO:0000256" key="3">
    <source>
        <dbReference type="SAM" id="Coils"/>
    </source>
</evidence>
<organism evidence="7 8">
    <name type="scientific">Vitis vinifera</name>
    <name type="common">Grape</name>
    <dbReference type="NCBI Taxonomy" id="29760"/>
    <lineage>
        <taxon>Eukaryota</taxon>
        <taxon>Viridiplantae</taxon>
        <taxon>Streptophyta</taxon>
        <taxon>Embryophyta</taxon>
        <taxon>Tracheophyta</taxon>
        <taxon>Spermatophyta</taxon>
        <taxon>Magnoliopsida</taxon>
        <taxon>eudicotyledons</taxon>
        <taxon>Gunneridae</taxon>
        <taxon>Pentapetalae</taxon>
        <taxon>rosids</taxon>
        <taxon>Vitales</taxon>
        <taxon>Vitaceae</taxon>
        <taxon>Viteae</taxon>
        <taxon>Vitis</taxon>
    </lineage>
</organism>
<feature type="domain" description="CCHC-type" evidence="5">
    <location>
        <begin position="204"/>
        <end position="219"/>
    </location>
</feature>
<evidence type="ECO:0000313" key="8">
    <source>
        <dbReference type="Proteomes" id="UP000288805"/>
    </source>
</evidence>
<keyword evidence="2" id="KW-0862">Zinc</keyword>
<feature type="compositionally biased region" description="Low complexity" evidence="4">
    <location>
        <begin position="684"/>
        <end position="694"/>
    </location>
</feature>
<protein>
    <submittedName>
        <fullName evidence="7">Retrovirus-related Pol polyprotein from transposon RE1</fullName>
    </submittedName>
</protein>
<dbReference type="Pfam" id="PF25597">
    <property type="entry name" value="SH3_retrovirus"/>
    <property type="match status" value="1"/>
</dbReference>
<dbReference type="InterPro" id="IPR025724">
    <property type="entry name" value="GAG-pre-integrase_dom"/>
</dbReference>
<dbReference type="InterPro" id="IPR057670">
    <property type="entry name" value="SH3_retrovirus"/>
</dbReference>
<evidence type="ECO:0000313" key="7">
    <source>
        <dbReference type="EMBL" id="RVX07744.1"/>
    </source>
</evidence>
<evidence type="ECO:0000256" key="1">
    <source>
        <dbReference type="ARBA" id="ARBA00022750"/>
    </source>
</evidence>
<dbReference type="PROSITE" id="PS50994">
    <property type="entry name" value="INTEGRASE"/>
    <property type="match status" value="1"/>
</dbReference>
<dbReference type="PANTHER" id="PTHR11439">
    <property type="entry name" value="GAG-POL-RELATED RETROTRANSPOSON"/>
    <property type="match status" value="1"/>
</dbReference>
<evidence type="ECO:0000256" key="2">
    <source>
        <dbReference type="PROSITE-ProRule" id="PRU00047"/>
    </source>
</evidence>
<dbReference type="GO" id="GO:0015074">
    <property type="term" value="P:DNA integration"/>
    <property type="evidence" value="ECO:0007669"/>
    <property type="project" value="InterPro"/>
</dbReference>
<keyword evidence="1" id="KW-0645">Protease</keyword>
<feature type="coiled-coil region" evidence="3">
    <location>
        <begin position="1315"/>
        <end position="1384"/>
    </location>
</feature>
<evidence type="ECO:0000259" key="5">
    <source>
        <dbReference type="PROSITE" id="PS50158"/>
    </source>
</evidence>
<reference evidence="7 8" key="1">
    <citation type="journal article" date="2018" name="PLoS Genet.">
        <title>Population sequencing reveals clonal diversity and ancestral inbreeding in the grapevine cultivar Chardonnay.</title>
        <authorList>
            <person name="Roach M.J."/>
            <person name="Johnson D.L."/>
            <person name="Bohlmann J."/>
            <person name="van Vuuren H.J."/>
            <person name="Jones S.J."/>
            <person name="Pretorius I.S."/>
            <person name="Schmidt S.A."/>
            <person name="Borneman A.R."/>
        </authorList>
    </citation>
    <scope>NUCLEOTIDE SEQUENCE [LARGE SCALE GENOMIC DNA]</scope>
    <source>
        <strain evidence="8">cv. Chardonnay</strain>
        <tissue evidence="7">Leaf</tissue>
    </source>
</reference>
<dbReference type="SUPFAM" id="SSF56672">
    <property type="entry name" value="DNA/RNA polymerases"/>
    <property type="match status" value="1"/>
</dbReference>
<proteinExistence type="predicted"/>
<evidence type="ECO:0000256" key="4">
    <source>
        <dbReference type="SAM" id="MobiDB-lite"/>
    </source>
</evidence>
<gene>
    <name evidence="7" type="primary">RE1_1803</name>
    <name evidence="7" type="ORF">CK203_021978</name>
</gene>
<dbReference type="SUPFAM" id="SSF53098">
    <property type="entry name" value="Ribonuclease H-like"/>
    <property type="match status" value="1"/>
</dbReference>
<dbReference type="InterPro" id="IPR043502">
    <property type="entry name" value="DNA/RNA_pol_sf"/>
</dbReference>
<dbReference type="Gene3D" id="3.30.420.10">
    <property type="entry name" value="Ribonuclease H-like superfamily/Ribonuclease H"/>
    <property type="match status" value="1"/>
</dbReference>